<dbReference type="GO" id="GO:0050660">
    <property type="term" value="F:flavin adenine dinucleotide binding"/>
    <property type="evidence" value="ECO:0007669"/>
    <property type="project" value="TreeGrafter"/>
</dbReference>
<proteinExistence type="predicted"/>
<dbReference type="InterPro" id="IPR050982">
    <property type="entry name" value="Auxin_biosynth/cation_transpt"/>
</dbReference>
<dbReference type="PANTHER" id="PTHR43539:SF78">
    <property type="entry name" value="FLAVIN-CONTAINING MONOOXYGENASE"/>
    <property type="match status" value="1"/>
</dbReference>
<evidence type="ECO:0000313" key="2">
    <source>
        <dbReference type="EMBL" id="XBH21494.1"/>
    </source>
</evidence>
<dbReference type="EMBL" id="CP146203">
    <property type="protein sequence ID" value="XBH21494.1"/>
    <property type="molecule type" value="Genomic_DNA"/>
</dbReference>
<dbReference type="PRINTS" id="PR00411">
    <property type="entry name" value="PNDRDTASEI"/>
</dbReference>
<sequence>MQQFKVIIIGAGQAGLSAAYNLKRRGLIPFVDFIVLDANPGPGGAWRHRWPSLTLGKAHGIHDLPGLKLGKPSPIEPASAVVARYYGTYEEEFELPIVRPVKTTAVRSLTSDPDAPLIVEGVISRGIVGDRGKGNTGRGPATGTEEFVSYQTQTIINATGTWDQPFVPYYPGIADFAGRQLHTKNYCSPDEFIGQTVAVVGGGASAVQFLLPLAHAGINTVWSTRRAPVFRDFDGDWGLSVEESVRERTLAGLPTLSVVGATGLNLTPEYQAGIDAGILISRGPIQNITKTGINFSGVTQAQVGDIMPQWEGGEVPVDTILWATGFKPVLRHLAPLRLRSSRGGIVTDGAKVFADQRVFLAGYGAGASTIGATRTGRLAAVAAADRVQGARV</sequence>
<protein>
    <submittedName>
        <fullName evidence="2">NAD(P)-binding domain-containing protein</fullName>
    </submittedName>
</protein>
<dbReference type="Pfam" id="PF13738">
    <property type="entry name" value="Pyr_redox_3"/>
    <property type="match status" value="1"/>
</dbReference>
<evidence type="ECO:0000256" key="1">
    <source>
        <dbReference type="ARBA" id="ARBA00023002"/>
    </source>
</evidence>
<dbReference type="Pfam" id="PF13450">
    <property type="entry name" value="NAD_binding_8"/>
    <property type="match status" value="1"/>
</dbReference>
<accession>A0AAU7DUX9</accession>
<keyword evidence="1" id="KW-0560">Oxidoreductase</keyword>
<dbReference type="GO" id="GO:0004497">
    <property type="term" value="F:monooxygenase activity"/>
    <property type="evidence" value="ECO:0007669"/>
    <property type="project" value="TreeGrafter"/>
</dbReference>
<name>A0AAU7DUX9_9MICO</name>
<organism evidence="2">
    <name type="scientific">Jonesiaceae bacterium BS-20</name>
    <dbReference type="NCBI Taxonomy" id="3120821"/>
    <lineage>
        <taxon>Bacteria</taxon>
        <taxon>Bacillati</taxon>
        <taxon>Actinomycetota</taxon>
        <taxon>Actinomycetes</taxon>
        <taxon>Micrococcales</taxon>
        <taxon>Jonesiaceae</taxon>
    </lineage>
</organism>
<dbReference type="PRINTS" id="PR00368">
    <property type="entry name" value="FADPNR"/>
</dbReference>
<dbReference type="Gene3D" id="3.50.50.60">
    <property type="entry name" value="FAD/NAD(P)-binding domain"/>
    <property type="match status" value="1"/>
</dbReference>
<dbReference type="PANTHER" id="PTHR43539">
    <property type="entry name" value="FLAVIN-BINDING MONOOXYGENASE-LIKE PROTEIN (AFU_ORTHOLOGUE AFUA_4G09220)"/>
    <property type="match status" value="1"/>
</dbReference>
<gene>
    <name evidence="2" type="ORF">V5R04_14990</name>
</gene>
<dbReference type="InterPro" id="IPR036188">
    <property type="entry name" value="FAD/NAD-bd_sf"/>
</dbReference>
<dbReference type="AlphaFoldDB" id="A0AAU7DUX9"/>
<reference evidence="2" key="1">
    <citation type="submission" date="2024-02" db="EMBL/GenBank/DDBJ databases">
        <title>Tomenella chthoni gen. nov. sp. nov., a member of the family Jonesiaceae isolated from bat guano.</title>
        <authorList>
            <person name="Miller S.L."/>
            <person name="King J."/>
            <person name="Sankaranarayanan K."/>
            <person name="Lawson P.A."/>
        </authorList>
    </citation>
    <scope>NUCLEOTIDE SEQUENCE</scope>
    <source>
        <strain evidence="2">BS-20</strain>
    </source>
</reference>
<dbReference type="SUPFAM" id="SSF51905">
    <property type="entry name" value="FAD/NAD(P)-binding domain"/>
    <property type="match status" value="1"/>
</dbReference>